<evidence type="ECO:0000259" key="6">
    <source>
        <dbReference type="PROSITE" id="PS51720"/>
    </source>
</evidence>
<dbReference type="HOGENOM" id="CLU_010468_1_1_1"/>
<feature type="compositionally biased region" description="Polar residues" evidence="5">
    <location>
        <begin position="1"/>
        <end position="12"/>
    </location>
</feature>
<feature type="compositionally biased region" description="Basic and acidic residues" evidence="5">
    <location>
        <begin position="14"/>
        <end position="37"/>
    </location>
</feature>
<dbReference type="eggNOG" id="ENOG502RB0C">
    <property type="taxonomic scope" value="Eukaryota"/>
</dbReference>
<dbReference type="AlphaFoldDB" id="G3VCP0"/>
<feature type="domain" description="AIG1-type G" evidence="6">
    <location>
        <begin position="37"/>
        <end position="239"/>
    </location>
</feature>
<evidence type="ECO:0000313" key="8">
    <source>
        <dbReference type="Proteomes" id="UP000007648"/>
    </source>
</evidence>
<organism evidence="7 8">
    <name type="scientific">Sarcophilus harrisii</name>
    <name type="common">Tasmanian devil</name>
    <name type="synonym">Sarcophilus laniarius</name>
    <dbReference type="NCBI Taxonomy" id="9305"/>
    <lineage>
        <taxon>Eukaryota</taxon>
        <taxon>Metazoa</taxon>
        <taxon>Chordata</taxon>
        <taxon>Craniata</taxon>
        <taxon>Vertebrata</taxon>
        <taxon>Euteleostomi</taxon>
        <taxon>Mammalia</taxon>
        <taxon>Metatheria</taxon>
        <taxon>Dasyuromorphia</taxon>
        <taxon>Dasyuridae</taxon>
        <taxon>Sarcophilus</taxon>
    </lineage>
</organism>
<name>G3VCP0_SARHA</name>
<feature type="coiled-coil region" evidence="4">
    <location>
        <begin position="506"/>
        <end position="552"/>
    </location>
</feature>
<dbReference type="InterPro" id="IPR045058">
    <property type="entry name" value="GIMA/IAN/Toc"/>
</dbReference>
<evidence type="ECO:0000256" key="1">
    <source>
        <dbReference type="ARBA" id="ARBA00008535"/>
    </source>
</evidence>
<dbReference type="InParanoid" id="G3VCP0"/>
<dbReference type="Proteomes" id="UP000007648">
    <property type="component" value="Unassembled WGS sequence"/>
</dbReference>
<feature type="domain" description="AIG1-type G" evidence="6">
    <location>
        <begin position="292"/>
        <end position="495"/>
    </location>
</feature>
<dbReference type="FunCoup" id="G3VCP0">
    <property type="interactions" value="16"/>
</dbReference>
<dbReference type="FunFam" id="3.40.50.300:FF:000366">
    <property type="entry name" value="GTPase, IMAP family member 2"/>
    <property type="match status" value="2"/>
</dbReference>
<reference evidence="7" key="3">
    <citation type="submission" date="2025-09" db="UniProtKB">
        <authorList>
            <consortium name="Ensembl"/>
        </authorList>
    </citation>
    <scope>IDENTIFICATION</scope>
</reference>
<keyword evidence="2" id="KW-0547">Nucleotide-binding</keyword>
<proteinExistence type="inferred from homology"/>
<evidence type="ECO:0000313" key="7">
    <source>
        <dbReference type="Ensembl" id="ENSSHAP00000000944.2"/>
    </source>
</evidence>
<dbReference type="InterPro" id="IPR027417">
    <property type="entry name" value="P-loop_NTPase"/>
</dbReference>
<keyword evidence="4" id="KW-0175">Coiled coil</keyword>
<sequence>MANYQSLGQTLQKGMEKMKEAKDGDVNNESNDTHKNTEPLRIILVGKTGAGRSATGNTILGQKVFKSSLQSQRVTKKCQMETGMWNGRRIFVIDTPAICEPDTWTEEIYKDIGECYLLSSPGPHVLILVTQIGRYTAKDKEAMRKVKKIFGVKAMRYLIMLFTRKEDLGESLQHYIASTDNKDLQWGIRECGRRFCAFNNQATGEEQKAQVEELMTMIEKMEEENEGNYYRNNLYFAAEIFQRDGNRGSEESYQNYLCKNLHLAMAEGFCGEILDDMSKETSHGYGNQDLMEKQLRLVLVGKTGAGKSATGNSILGKRVFESKLAAKSVTKNCMKASRLWKDKEIIVIDTPGIFDTDVCDEDTSKEISHCLMMSSPGPHAILLVVPLSRYTKEEKDALKKILGIFGSRAKKFMILLFTRKDDLEDTDLNQYLCETTDKDLKALKDQFDGRCCAFNNRATGNEQEAQLTELLSLIEQVMQKNGGSCYTNQMYQLTEKTIQKETKALQKVYMQDLERLKQEIRKEYEEEIKNLNNELEQKKREEKMYRELAEKEKFYAGKQRGARTEVMNQNRFVKNIVEILGKIQDIIKTIFQE</sequence>
<dbReference type="Pfam" id="PF04548">
    <property type="entry name" value="AIG1"/>
    <property type="match status" value="2"/>
</dbReference>
<keyword evidence="8" id="KW-1185">Reference proteome</keyword>
<dbReference type="STRING" id="9305.ENSSHAP00000000944"/>
<evidence type="ECO:0000256" key="5">
    <source>
        <dbReference type="SAM" id="MobiDB-lite"/>
    </source>
</evidence>
<comment type="similarity">
    <text evidence="1">Belongs to the TRAFAC class TrmE-Era-EngA-EngB-Septin-like GTPase superfamily. AIG1/Toc34/Toc159-like paraseptin GTPase family. IAN subfamily.</text>
</comment>
<protein>
    <recommendedName>
        <fullName evidence="6">AIG1-type G domain-containing protein</fullName>
    </recommendedName>
</protein>
<dbReference type="PROSITE" id="PS51720">
    <property type="entry name" value="G_AIG1"/>
    <property type="match status" value="2"/>
</dbReference>
<evidence type="ECO:0000256" key="3">
    <source>
        <dbReference type="ARBA" id="ARBA00023134"/>
    </source>
</evidence>
<evidence type="ECO:0000256" key="4">
    <source>
        <dbReference type="SAM" id="Coils"/>
    </source>
</evidence>
<dbReference type="GeneTree" id="ENSGT00940000154844"/>
<evidence type="ECO:0000256" key="2">
    <source>
        <dbReference type="ARBA" id="ARBA00022741"/>
    </source>
</evidence>
<reference evidence="7" key="2">
    <citation type="submission" date="2025-08" db="UniProtKB">
        <authorList>
            <consortium name="Ensembl"/>
        </authorList>
    </citation>
    <scope>IDENTIFICATION</scope>
</reference>
<dbReference type="PANTHER" id="PTHR10903:SF182">
    <property type="entry name" value="GTPASE IMAP FAMILY MEMBER 4"/>
    <property type="match status" value="1"/>
</dbReference>
<dbReference type="Ensembl" id="ENSSHAT00000000955.2">
    <property type="protein sequence ID" value="ENSSHAP00000000944.2"/>
    <property type="gene ID" value="ENSSHAG00000000842.2"/>
</dbReference>
<dbReference type="Gene3D" id="3.40.50.300">
    <property type="entry name" value="P-loop containing nucleotide triphosphate hydrolases"/>
    <property type="match status" value="2"/>
</dbReference>
<dbReference type="GO" id="GO:0005525">
    <property type="term" value="F:GTP binding"/>
    <property type="evidence" value="ECO:0007669"/>
    <property type="project" value="UniProtKB-KW"/>
</dbReference>
<dbReference type="CDD" id="cd01852">
    <property type="entry name" value="AIG1"/>
    <property type="match status" value="2"/>
</dbReference>
<feature type="region of interest" description="Disordered" evidence="5">
    <location>
        <begin position="1"/>
        <end position="37"/>
    </location>
</feature>
<dbReference type="InterPro" id="IPR006703">
    <property type="entry name" value="G_AIG1"/>
</dbReference>
<dbReference type="SUPFAM" id="SSF52540">
    <property type="entry name" value="P-loop containing nucleoside triphosphate hydrolases"/>
    <property type="match status" value="2"/>
</dbReference>
<accession>G3VCP0</accession>
<dbReference type="PANTHER" id="PTHR10903">
    <property type="entry name" value="GTPASE, IMAP FAMILY MEMBER-RELATED"/>
    <property type="match status" value="1"/>
</dbReference>
<keyword evidence="3" id="KW-0342">GTP-binding</keyword>
<gene>
    <name evidence="7" type="primary">LOC100915272</name>
</gene>
<reference evidence="7 8" key="1">
    <citation type="journal article" date="2011" name="Proc. Natl. Acad. Sci. U.S.A.">
        <title>Genetic diversity and population structure of the endangered marsupial Sarcophilus harrisii (Tasmanian devil).</title>
        <authorList>
            <person name="Miller W."/>
            <person name="Hayes V.M."/>
            <person name="Ratan A."/>
            <person name="Petersen D.C."/>
            <person name="Wittekindt N.E."/>
            <person name="Miller J."/>
            <person name="Walenz B."/>
            <person name="Knight J."/>
            <person name="Qi J."/>
            <person name="Zhao F."/>
            <person name="Wang Q."/>
            <person name="Bedoya-Reina O.C."/>
            <person name="Katiyar N."/>
            <person name="Tomsho L.P."/>
            <person name="Kasson L.M."/>
            <person name="Hardie R.A."/>
            <person name="Woodbridge P."/>
            <person name="Tindall E.A."/>
            <person name="Bertelsen M.F."/>
            <person name="Dixon D."/>
            <person name="Pyecroft S."/>
            <person name="Helgen K.M."/>
            <person name="Lesk A.M."/>
            <person name="Pringle T.H."/>
            <person name="Patterson N."/>
            <person name="Zhang Y."/>
            <person name="Kreiss A."/>
            <person name="Woods G.M."/>
            <person name="Jones M.E."/>
            <person name="Schuster S.C."/>
        </authorList>
    </citation>
    <scope>NUCLEOTIDE SEQUENCE [LARGE SCALE GENOMIC DNA]</scope>
</reference>